<dbReference type="PIRSF" id="PIRSF018571">
    <property type="entry name" value="SpoIIGA"/>
    <property type="match status" value="1"/>
</dbReference>
<proteinExistence type="predicted"/>
<keyword evidence="1" id="KW-1133">Transmembrane helix</keyword>
<reference evidence="2 3" key="1">
    <citation type="journal article" date="2022" name="Int. J. Syst. Evol. Microbiol.">
        <title>Neobacillus kokaensis sp. nov., isolated from soil.</title>
        <authorList>
            <person name="Yuki K."/>
            <person name="Matsubara H."/>
            <person name="Yamaguchi S."/>
        </authorList>
    </citation>
    <scope>NUCLEOTIDE SEQUENCE [LARGE SCALE GENOMIC DNA]</scope>
    <source>
        <strain evidence="2 3">LOB 377</strain>
    </source>
</reference>
<keyword evidence="1" id="KW-0812">Transmembrane</keyword>
<evidence type="ECO:0000256" key="1">
    <source>
        <dbReference type="SAM" id="Phobius"/>
    </source>
</evidence>
<dbReference type="EMBL" id="BNDS01000001">
    <property type="protein sequence ID" value="GHH96476.1"/>
    <property type="molecule type" value="Genomic_DNA"/>
</dbReference>
<evidence type="ECO:0000313" key="3">
    <source>
        <dbReference type="Proteomes" id="UP000637074"/>
    </source>
</evidence>
<feature type="transmembrane region" description="Helical" evidence="1">
    <location>
        <begin position="130"/>
        <end position="147"/>
    </location>
</feature>
<accession>A0ABQ3N5M1</accession>
<comment type="caution">
    <text evidence="2">The sequence shown here is derived from an EMBL/GenBank/DDBJ whole genome shotgun (WGS) entry which is preliminary data.</text>
</comment>
<sequence>MIVYLDVIWMLNFLFDSLLLYLTAIFLKRKIRFWRLAAGGFTGSLIILLSFTPLNVYSNHPIAKLFCSFMMVLVTFGYKRLSFFMKALFTLYVSTFLIGGALIGAHYFSQYDAKLSEQLLLSSVKGLGDPISWMFVLIGFPIAWHFSRKNIESMEMTKIQYEQIVKVQVEIEDETFTFKGLIDSGNQLYDPLSRLPVMFVSVRNKLEIFPLPIRKIAVEPESILMGSDELPGEWQGRLRIVPYSVVGQEHSLIAALRPDNILIEHNGDRYICPKGLISFTMQQLSKDDAFECIVHPKMMTGPKSQGENEKVS</sequence>
<protein>
    <submittedName>
        <fullName evidence="2">Sporulation sigma-E factor-processing peptidase</fullName>
    </submittedName>
</protein>
<feature type="transmembrane region" description="Helical" evidence="1">
    <location>
        <begin position="34"/>
        <end position="56"/>
    </location>
</feature>
<feature type="transmembrane region" description="Helical" evidence="1">
    <location>
        <begin position="6"/>
        <end position="27"/>
    </location>
</feature>
<dbReference type="Proteomes" id="UP000637074">
    <property type="component" value="Unassembled WGS sequence"/>
</dbReference>
<dbReference type="Pfam" id="PF03419">
    <property type="entry name" value="Peptidase_U4"/>
    <property type="match status" value="1"/>
</dbReference>
<keyword evidence="1" id="KW-0472">Membrane</keyword>
<keyword evidence="3" id="KW-1185">Reference proteome</keyword>
<feature type="transmembrane region" description="Helical" evidence="1">
    <location>
        <begin position="62"/>
        <end position="78"/>
    </location>
</feature>
<gene>
    <name evidence="2" type="ORF">AM1BK_00190</name>
</gene>
<dbReference type="NCBIfam" id="TIGR02854">
    <property type="entry name" value="spore_II_GA"/>
    <property type="match status" value="1"/>
</dbReference>
<organism evidence="2 3">
    <name type="scientific">Neobacillus kokaensis</name>
    <dbReference type="NCBI Taxonomy" id="2759023"/>
    <lineage>
        <taxon>Bacteria</taxon>
        <taxon>Bacillati</taxon>
        <taxon>Bacillota</taxon>
        <taxon>Bacilli</taxon>
        <taxon>Bacillales</taxon>
        <taxon>Bacillaceae</taxon>
        <taxon>Neobacillus</taxon>
    </lineage>
</organism>
<feature type="transmembrane region" description="Helical" evidence="1">
    <location>
        <begin position="90"/>
        <end position="110"/>
    </location>
</feature>
<dbReference type="RefSeq" id="WP_191268480.1">
    <property type="nucleotide sequence ID" value="NZ_BNDS01000001.1"/>
</dbReference>
<name>A0ABQ3N5M1_9BACI</name>
<dbReference type="InterPro" id="IPR005081">
    <property type="entry name" value="SpoIIGA"/>
</dbReference>
<evidence type="ECO:0000313" key="2">
    <source>
        <dbReference type="EMBL" id="GHH96476.1"/>
    </source>
</evidence>